<dbReference type="AlphaFoldDB" id="A0AAV3NUE8"/>
<dbReference type="EMBL" id="BAABME010015678">
    <property type="protein sequence ID" value="GAA0142436.1"/>
    <property type="molecule type" value="Genomic_DNA"/>
</dbReference>
<evidence type="ECO:0000313" key="2">
    <source>
        <dbReference type="EMBL" id="GAA0142436.1"/>
    </source>
</evidence>
<dbReference type="Proteomes" id="UP001454036">
    <property type="component" value="Unassembled WGS sequence"/>
</dbReference>
<protein>
    <submittedName>
        <fullName evidence="2">Uncharacterized protein</fullName>
    </submittedName>
</protein>
<proteinExistence type="predicted"/>
<feature type="region of interest" description="Disordered" evidence="1">
    <location>
        <begin position="69"/>
        <end position="128"/>
    </location>
</feature>
<comment type="caution">
    <text evidence="2">The sequence shown here is derived from an EMBL/GenBank/DDBJ whole genome shotgun (WGS) entry which is preliminary data.</text>
</comment>
<evidence type="ECO:0000313" key="3">
    <source>
        <dbReference type="Proteomes" id="UP001454036"/>
    </source>
</evidence>
<reference evidence="2 3" key="1">
    <citation type="submission" date="2024-01" db="EMBL/GenBank/DDBJ databases">
        <title>The complete chloroplast genome sequence of Lithospermum erythrorhizon: insights into the phylogenetic relationship among Boraginaceae species and the maternal lineages of purple gromwells.</title>
        <authorList>
            <person name="Okada T."/>
            <person name="Watanabe K."/>
        </authorList>
    </citation>
    <scope>NUCLEOTIDE SEQUENCE [LARGE SCALE GENOMIC DNA]</scope>
</reference>
<gene>
    <name evidence="2" type="ORF">LIER_35571</name>
</gene>
<accession>A0AAV3NUE8</accession>
<organism evidence="2 3">
    <name type="scientific">Lithospermum erythrorhizon</name>
    <name type="common">Purple gromwell</name>
    <name type="synonym">Lithospermum officinale var. erythrorhizon</name>
    <dbReference type="NCBI Taxonomy" id="34254"/>
    <lineage>
        <taxon>Eukaryota</taxon>
        <taxon>Viridiplantae</taxon>
        <taxon>Streptophyta</taxon>
        <taxon>Embryophyta</taxon>
        <taxon>Tracheophyta</taxon>
        <taxon>Spermatophyta</taxon>
        <taxon>Magnoliopsida</taxon>
        <taxon>eudicotyledons</taxon>
        <taxon>Gunneridae</taxon>
        <taxon>Pentapetalae</taxon>
        <taxon>asterids</taxon>
        <taxon>lamiids</taxon>
        <taxon>Boraginales</taxon>
        <taxon>Boraginaceae</taxon>
        <taxon>Boraginoideae</taxon>
        <taxon>Lithospermeae</taxon>
        <taxon>Lithospermum</taxon>
    </lineage>
</organism>
<keyword evidence="3" id="KW-1185">Reference proteome</keyword>
<sequence length="128" mass="14195">MKLFHPSRIGSRRSSTSFSDQKIAVRALIEGLRMGKFKESLLKKNPMSLEEVIECAYKYIRIDEAEKRDGKGRGKLADGVPNQKGGAPRTGSGCRTRDTLGHISLIVAPSPASRMRRKRRLKGGILNT</sequence>
<name>A0AAV3NUE8_LITER</name>
<evidence type="ECO:0000256" key="1">
    <source>
        <dbReference type="SAM" id="MobiDB-lite"/>
    </source>
</evidence>